<keyword evidence="2" id="KW-0614">Plasmid</keyword>
<dbReference type="InterPro" id="IPR025575">
    <property type="entry name" value="DpnD/PcfM_C"/>
</dbReference>
<protein>
    <recommendedName>
        <fullName evidence="1">DpnD/PcfM-like C-terminal domain-containing protein</fullName>
    </recommendedName>
</protein>
<dbReference type="Pfam" id="PF14207">
    <property type="entry name" value="DpnD-PcfM"/>
    <property type="match status" value="1"/>
</dbReference>
<reference evidence="2" key="1">
    <citation type="submission" date="2018-09" db="EMBL/GenBank/DDBJ databases">
        <title>Analysis of transferable multi-drug resistant plasmids carrying cfr in one Enterococcus isolates from swin.</title>
        <authorList>
            <person name="Chen L."/>
        </authorList>
    </citation>
    <scope>NUCLEOTIDE SEQUENCE</scope>
    <source>
        <plasmid evidence="2">p4</plasmid>
    </source>
</reference>
<feature type="domain" description="DpnD/PcfM-like C-terminal" evidence="1">
    <location>
        <begin position="34"/>
        <end position="61"/>
    </location>
</feature>
<proteinExistence type="predicted"/>
<evidence type="ECO:0000313" key="2">
    <source>
        <dbReference type="EMBL" id="QFX76001.1"/>
    </source>
</evidence>
<sequence>MEAKKLKKKKKKKNTYKPIKACKFIRKEETIMFYKIRIIETLEKEFEIEAKNEKEALEKIQIAYDGSVAKF</sequence>
<dbReference type="EMBL" id="MH830362">
    <property type="protein sequence ID" value="QFX76001.1"/>
    <property type="molecule type" value="Genomic_DNA"/>
</dbReference>
<organism evidence="2">
    <name type="scientific">Enterococcus faecalis</name>
    <name type="common">Streptococcus faecalis</name>
    <dbReference type="NCBI Taxonomy" id="1351"/>
    <lineage>
        <taxon>Bacteria</taxon>
        <taxon>Bacillati</taxon>
        <taxon>Bacillota</taxon>
        <taxon>Bacilli</taxon>
        <taxon>Lactobacillales</taxon>
        <taxon>Enterococcaceae</taxon>
        <taxon>Enterococcus</taxon>
    </lineage>
</organism>
<accession>A0A5P9W8Y6</accession>
<evidence type="ECO:0000259" key="1">
    <source>
        <dbReference type="Pfam" id="PF14207"/>
    </source>
</evidence>
<geneLocation type="plasmid" evidence="2">
    <name>p4</name>
</geneLocation>
<name>A0A5P9W8Y6_ENTFL</name>
<dbReference type="AlphaFoldDB" id="A0A5P9W8Y6"/>